<dbReference type="InParanoid" id="D8M234"/>
<keyword evidence="1" id="KW-0479">Metal-binding</keyword>
<dbReference type="InterPro" id="IPR027370">
    <property type="entry name" value="Znf-RING_euk"/>
</dbReference>
<feature type="compositionally biased region" description="Acidic residues" evidence="5">
    <location>
        <begin position="110"/>
        <end position="120"/>
    </location>
</feature>
<dbReference type="OrthoDB" id="6105938at2759"/>
<evidence type="ECO:0000313" key="8">
    <source>
        <dbReference type="Proteomes" id="UP000008312"/>
    </source>
</evidence>
<name>D8M234_BLAHO</name>
<dbReference type="InterPro" id="IPR013083">
    <property type="entry name" value="Znf_RING/FYVE/PHD"/>
</dbReference>
<evidence type="ECO:0000256" key="5">
    <source>
        <dbReference type="SAM" id="MobiDB-lite"/>
    </source>
</evidence>
<dbReference type="InterPro" id="IPR017907">
    <property type="entry name" value="Znf_RING_CS"/>
</dbReference>
<evidence type="ECO:0000256" key="3">
    <source>
        <dbReference type="ARBA" id="ARBA00022833"/>
    </source>
</evidence>
<dbReference type="Pfam" id="PF13445">
    <property type="entry name" value="zf-RING_UBOX"/>
    <property type="match status" value="1"/>
</dbReference>
<protein>
    <recommendedName>
        <fullName evidence="6">RING-type domain-containing protein</fullName>
    </recommendedName>
</protein>
<evidence type="ECO:0000256" key="1">
    <source>
        <dbReference type="ARBA" id="ARBA00022723"/>
    </source>
</evidence>
<evidence type="ECO:0000256" key="4">
    <source>
        <dbReference type="PROSITE-ProRule" id="PRU00175"/>
    </source>
</evidence>
<dbReference type="SUPFAM" id="SSF57850">
    <property type="entry name" value="RING/U-box"/>
    <property type="match status" value="1"/>
</dbReference>
<dbReference type="GO" id="GO:0008270">
    <property type="term" value="F:zinc ion binding"/>
    <property type="evidence" value="ECO:0007669"/>
    <property type="project" value="UniProtKB-KW"/>
</dbReference>
<gene>
    <name evidence="7" type="ORF">GSBLH_T00006399001</name>
</gene>
<keyword evidence="3" id="KW-0862">Zinc</keyword>
<dbReference type="GeneID" id="24922524"/>
<proteinExistence type="predicted"/>
<keyword evidence="8" id="KW-1185">Reference proteome</keyword>
<dbReference type="PANTHER" id="PTHR23041">
    <property type="entry name" value="RING FINGER DOMAIN-CONTAINING"/>
    <property type="match status" value="1"/>
</dbReference>
<evidence type="ECO:0000259" key="6">
    <source>
        <dbReference type="PROSITE" id="PS50089"/>
    </source>
</evidence>
<dbReference type="InterPro" id="IPR047134">
    <property type="entry name" value="RNF4"/>
</dbReference>
<evidence type="ECO:0000313" key="7">
    <source>
        <dbReference type="EMBL" id="CBK22123.2"/>
    </source>
</evidence>
<feature type="compositionally biased region" description="Polar residues" evidence="5">
    <location>
        <begin position="87"/>
        <end position="104"/>
    </location>
</feature>
<dbReference type="SMART" id="SM00184">
    <property type="entry name" value="RING"/>
    <property type="match status" value="1"/>
</dbReference>
<feature type="domain" description="RING-type" evidence="6">
    <location>
        <begin position="158"/>
        <end position="199"/>
    </location>
</feature>
<dbReference type="EMBL" id="FN668647">
    <property type="protein sequence ID" value="CBK22123.2"/>
    <property type="molecule type" value="Genomic_DNA"/>
</dbReference>
<dbReference type="PROSITE" id="PS50089">
    <property type="entry name" value="ZF_RING_2"/>
    <property type="match status" value="1"/>
</dbReference>
<accession>D8M234</accession>
<dbReference type="RefSeq" id="XP_012896171.1">
    <property type="nucleotide sequence ID" value="XM_013040717.1"/>
</dbReference>
<keyword evidence="2 4" id="KW-0863">Zinc-finger</keyword>
<evidence type="ECO:0000256" key="2">
    <source>
        <dbReference type="ARBA" id="ARBA00022771"/>
    </source>
</evidence>
<dbReference type="PROSITE" id="PS00518">
    <property type="entry name" value="ZF_RING_1"/>
    <property type="match status" value="1"/>
</dbReference>
<organism evidence="7">
    <name type="scientific">Blastocystis hominis</name>
    <dbReference type="NCBI Taxonomy" id="12968"/>
    <lineage>
        <taxon>Eukaryota</taxon>
        <taxon>Sar</taxon>
        <taxon>Stramenopiles</taxon>
        <taxon>Bigyra</taxon>
        <taxon>Opalozoa</taxon>
        <taxon>Opalinata</taxon>
        <taxon>Blastocystidae</taxon>
        <taxon>Blastocystis</taxon>
    </lineage>
</organism>
<dbReference type="AlphaFoldDB" id="D8M234"/>
<dbReference type="InterPro" id="IPR001841">
    <property type="entry name" value="Znf_RING"/>
</dbReference>
<dbReference type="OMA" id="CEMCIRR"/>
<dbReference type="Gene3D" id="3.30.40.10">
    <property type="entry name" value="Zinc/RING finger domain, C3HC4 (zinc finger)"/>
    <property type="match status" value="1"/>
</dbReference>
<dbReference type="Proteomes" id="UP000008312">
    <property type="component" value="Unassembled WGS sequence"/>
</dbReference>
<dbReference type="PANTHER" id="PTHR23041:SF78">
    <property type="entry name" value="E3 UBIQUITIN-PROTEIN LIGASE RNF4"/>
    <property type="match status" value="1"/>
</dbReference>
<feature type="region of interest" description="Disordered" evidence="5">
    <location>
        <begin position="87"/>
        <end position="120"/>
    </location>
</feature>
<reference evidence="7" key="1">
    <citation type="submission" date="2010-02" db="EMBL/GenBank/DDBJ databases">
        <title>Sequencing and annotation of the Blastocystis hominis genome.</title>
        <authorList>
            <person name="Wincker P."/>
        </authorList>
    </citation>
    <scope>NUCLEOTIDE SEQUENCE</scope>
    <source>
        <strain evidence="7">Singapore isolate B</strain>
    </source>
</reference>
<sequence length="265" mass="29958">MTDISIKNTATEGNGLSGVIISSNSEYTSTSIPGVASQPVECQTISNEDVIDLVSLDDDDLEQIDDFYIQTLNSAVTRTVETKHYAHTNSDGQQRFSNTSSVSQPVLHDEELDNEENEDSEDVIEIIDLAVDSESTKSVKSVDDQSSDESENINSYCCPICLEKPRSPISTMCGHIFCEMCIRRLFWNDYHAWKCPVCQSRLLPREIHKIYFYSQKVETTKMSIEPSPEIRYTSLRANKYLSKIKKWAMKVKDGAIQGMRAVRNM</sequence>